<dbReference type="EMBL" id="AZBU02000005">
    <property type="protein sequence ID" value="TKR76438.1"/>
    <property type="molecule type" value="Genomic_DNA"/>
</dbReference>
<proteinExistence type="predicted"/>
<keyword evidence="2" id="KW-1185">Reference proteome</keyword>
<evidence type="ECO:0000313" key="1">
    <source>
        <dbReference type="EMBL" id="TKR76438.1"/>
    </source>
</evidence>
<gene>
    <name evidence="1" type="ORF">L596_017573</name>
</gene>
<reference evidence="1 2" key="1">
    <citation type="journal article" date="2015" name="Genome Biol.">
        <title>Comparative genomics of Steinernema reveals deeply conserved gene regulatory networks.</title>
        <authorList>
            <person name="Dillman A.R."/>
            <person name="Macchietto M."/>
            <person name="Porter C.F."/>
            <person name="Rogers A."/>
            <person name="Williams B."/>
            <person name="Antoshechkin I."/>
            <person name="Lee M.M."/>
            <person name="Goodwin Z."/>
            <person name="Lu X."/>
            <person name="Lewis E.E."/>
            <person name="Goodrich-Blair H."/>
            <person name="Stock S.P."/>
            <person name="Adams B.J."/>
            <person name="Sternberg P.W."/>
            <person name="Mortazavi A."/>
        </authorList>
    </citation>
    <scope>NUCLEOTIDE SEQUENCE [LARGE SCALE GENOMIC DNA]</scope>
    <source>
        <strain evidence="1 2">ALL</strain>
    </source>
</reference>
<evidence type="ECO:0000313" key="2">
    <source>
        <dbReference type="Proteomes" id="UP000298663"/>
    </source>
</evidence>
<accession>A0A4U5N2D2</accession>
<dbReference type="Proteomes" id="UP000298663">
    <property type="component" value="Unassembled WGS sequence"/>
</dbReference>
<dbReference type="AlphaFoldDB" id="A0A4U5N2D2"/>
<organism evidence="1 2">
    <name type="scientific">Steinernema carpocapsae</name>
    <name type="common">Entomopathogenic nematode</name>
    <dbReference type="NCBI Taxonomy" id="34508"/>
    <lineage>
        <taxon>Eukaryota</taxon>
        <taxon>Metazoa</taxon>
        <taxon>Ecdysozoa</taxon>
        <taxon>Nematoda</taxon>
        <taxon>Chromadorea</taxon>
        <taxon>Rhabditida</taxon>
        <taxon>Tylenchina</taxon>
        <taxon>Panagrolaimomorpha</taxon>
        <taxon>Strongyloidoidea</taxon>
        <taxon>Steinernematidae</taxon>
        <taxon>Steinernema</taxon>
    </lineage>
</organism>
<name>A0A4U5N2D2_STECR</name>
<reference evidence="1 2" key="2">
    <citation type="journal article" date="2019" name="G3 (Bethesda)">
        <title>Hybrid Assembly of the Genome of the Entomopathogenic Nematode Steinernema carpocapsae Identifies the X-Chromosome.</title>
        <authorList>
            <person name="Serra L."/>
            <person name="Macchietto M."/>
            <person name="Macias-Munoz A."/>
            <person name="McGill C.J."/>
            <person name="Rodriguez I.M."/>
            <person name="Rodriguez B."/>
            <person name="Murad R."/>
            <person name="Mortazavi A."/>
        </authorList>
    </citation>
    <scope>NUCLEOTIDE SEQUENCE [LARGE SCALE GENOMIC DNA]</scope>
    <source>
        <strain evidence="1 2">ALL</strain>
    </source>
</reference>
<protein>
    <submittedName>
        <fullName evidence="1">Uncharacterized protein</fullName>
    </submittedName>
</protein>
<sequence length="98" mass="10947">MILFLTFENPSRFSQSSLTLSPRNVFITIGGSDFRCSDARDRKVYKSPSTIRISNVAAAQAKAVITIATKRRSADIRYLTHFAIIWQVMMTVLTCVGS</sequence>
<comment type="caution">
    <text evidence="1">The sequence shown here is derived from an EMBL/GenBank/DDBJ whole genome shotgun (WGS) entry which is preliminary data.</text>
</comment>